<evidence type="ECO:0000313" key="2">
    <source>
        <dbReference type="EMBL" id="RQD88402.1"/>
    </source>
</evidence>
<dbReference type="AlphaFoldDB" id="A0A3R7XIN4"/>
<accession>A0A3R7XIN4</accession>
<dbReference type="Proteomes" id="UP000284763">
    <property type="component" value="Unassembled WGS sequence"/>
</dbReference>
<keyword evidence="1" id="KW-0472">Membrane</keyword>
<organism evidence="2 3">
    <name type="scientific">Methanosalsum natronophilum</name>
    <dbReference type="NCBI Taxonomy" id="768733"/>
    <lineage>
        <taxon>Archaea</taxon>
        <taxon>Methanobacteriati</taxon>
        <taxon>Methanobacteriota</taxon>
        <taxon>Stenosarchaea group</taxon>
        <taxon>Methanomicrobia</taxon>
        <taxon>Methanosarcinales</taxon>
        <taxon>Methanosarcinaceae</taxon>
        <taxon>Methanosalsum</taxon>
    </lineage>
</organism>
<proteinExistence type="predicted"/>
<reference evidence="2 3" key="1">
    <citation type="submission" date="2018-08" db="EMBL/GenBank/DDBJ databases">
        <title>The metabolism and importance of syntrophic acetate oxidation coupled to methane or sulfide production in haloalkaline environments.</title>
        <authorList>
            <person name="Timmers P.H.A."/>
            <person name="Vavourakis C.D."/>
            <person name="Sorokin D.Y."/>
            <person name="Sinninghe Damste J.S."/>
            <person name="Muyzer G."/>
            <person name="Stams A.J.M."/>
            <person name="Plugge C.M."/>
        </authorList>
    </citation>
    <scope>NUCLEOTIDE SEQUENCE [LARGE SCALE GENOMIC DNA]</scope>
    <source>
        <strain evidence="2">MSAO_Arc3</strain>
    </source>
</reference>
<feature type="transmembrane region" description="Helical" evidence="1">
    <location>
        <begin position="35"/>
        <end position="58"/>
    </location>
</feature>
<comment type="caution">
    <text evidence="2">The sequence shown here is derived from an EMBL/GenBank/DDBJ whole genome shotgun (WGS) entry which is preliminary data.</text>
</comment>
<name>A0A3R7XIN4_9EURY</name>
<feature type="transmembrane region" description="Helical" evidence="1">
    <location>
        <begin position="100"/>
        <end position="119"/>
    </location>
</feature>
<gene>
    <name evidence="2" type="ORF">D5R95_02855</name>
</gene>
<dbReference type="EMBL" id="QZAB01000195">
    <property type="protein sequence ID" value="RQD88402.1"/>
    <property type="molecule type" value="Genomic_DNA"/>
</dbReference>
<evidence type="ECO:0000256" key="1">
    <source>
        <dbReference type="SAM" id="Phobius"/>
    </source>
</evidence>
<sequence>MRFLLFLGKFLVYLTILFIIMLPATINYFETGDRTLSTLTFFTFYLPMNLIPFIALVLATPVTNKLRAQYIGVGSFIIFLFTMTIIYFQFTYTSIASELFYLYSIGRAAFPFILWFVLVNKHLDFNLMHNLS</sequence>
<feature type="transmembrane region" description="Helical" evidence="1">
    <location>
        <begin position="70"/>
        <end position="88"/>
    </location>
</feature>
<keyword evidence="1" id="KW-0812">Transmembrane</keyword>
<feature type="transmembrane region" description="Helical" evidence="1">
    <location>
        <begin position="12"/>
        <end position="29"/>
    </location>
</feature>
<keyword evidence="1" id="KW-1133">Transmembrane helix</keyword>
<evidence type="ECO:0000313" key="3">
    <source>
        <dbReference type="Proteomes" id="UP000284763"/>
    </source>
</evidence>
<protein>
    <submittedName>
        <fullName evidence="2">Uncharacterized protein</fullName>
    </submittedName>
</protein>